<proteinExistence type="predicted"/>
<dbReference type="Pfam" id="PF07526">
    <property type="entry name" value="POX"/>
    <property type="match status" value="1"/>
</dbReference>
<name>A0ABR0CWK6_9LAMI</name>
<keyword evidence="1" id="KW-0238">DNA-binding</keyword>
<dbReference type="Gene3D" id="1.10.10.60">
    <property type="entry name" value="Homeodomain-like"/>
    <property type="match status" value="1"/>
</dbReference>
<reference evidence="8 9" key="1">
    <citation type="journal article" date="2023" name="bioRxiv">
        <title>Genome report: Whole genome sequence and annotation of Penstemon davidsonii.</title>
        <authorList>
            <person name="Ostevik K.L."/>
            <person name="Alabady M."/>
            <person name="Zhang M."/>
            <person name="Rausher M.D."/>
        </authorList>
    </citation>
    <scope>NUCLEOTIDE SEQUENCE [LARGE SCALE GENOMIC DNA]</scope>
    <source>
        <strain evidence="8">DNT005</strain>
        <tissue evidence="8">Whole leaf</tissue>
    </source>
</reference>
<feature type="compositionally biased region" description="Polar residues" evidence="6">
    <location>
        <begin position="236"/>
        <end position="251"/>
    </location>
</feature>
<evidence type="ECO:0000256" key="5">
    <source>
        <dbReference type="SAM" id="Coils"/>
    </source>
</evidence>
<evidence type="ECO:0000256" key="3">
    <source>
        <dbReference type="ARBA" id="ARBA00023163"/>
    </source>
</evidence>
<evidence type="ECO:0000256" key="4">
    <source>
        <dbReference type="ARBA" id="ARBA00023242"/>
    </source>
</evidence>
<feature type="coiled-coil region" evidence="5">
    <location>
        <begin position="87"/>
        <end position="114"/>
    </location>
</feature>
<dbReference type="PANTHER" id="PTHR11850">
    <property type="entry name" value="HOMEOBOX PROTEIN TRANSCRIPTION FACTORS"/>
    <property type="match status" value="1"/>
</dbReference>
<dbReference type="Proteomes" id="UP001291926">
    <property type="component" value="Unassembled WGS sequence"/>
</dbReference>
<keyword evidence="4" id="KW-0539">Nucleus</keyword>
<dbReference type="EMBL" id="JAYDYQ010002685">
    <property type="protein sequence ID" value="KAK4481447.1"/>
    <property type="molecule type" value="Genomic_DNA"/>
</dbReference>
<evidence type="ECO:0000313" key="9">
    <source>
        <dbReference type="Proteomes" id="UP001291926"/>
    </source>
</evidence>
<keyword evidence="5" id="KW-0175">Coiled coil</keyword>
<dbReference type="SMART" id="SM00574">
    <property type="entry name" value="POX"/>
    <property type="match status" value="1"/>
</dbReference>
<evidence type="ECO:0000256" key="2">
    <source>
        <dbReference type="ARBA" id="ARBA00023155"/>
    </source>
</evidence>
<comment type="caution">
    <text evidence="8">The sequence shown here is derived from an EMBL/GenBank/DDBJ whole genome shotgun (WGS) entry which is preliminary data.</text>
</comment>
<organism evidence="8 9">
    <name type="scientific">Penstemon davidsonii</name>
    <dbReference type="NCBI Taxonomy" id="160366"/>
    <lineage>
        <taxon>Eukaryota</taxon>
        <taxon>Viridiplantae</taxon>
        <taxon>Streptophyta</taxon>
        <taxon>Embryophyta</taxon>
        <taxon>Tracheophyta</taxon>
        <taxon>Spermatophyta</taxon>
        <taxon>Magnoliopsida</taxon>
        <taxon>eudicotyledons</taxon>
        <taxon>Gunneridae</taxon>
        <taxon>Pentapetalae</taxon>
        <taxon>asterids</taxon>
        <taxon>lamiids</taxon>
        <taxon>Lamiales</taxon>
        <taxon>Plantaginaceae</taxon>
        <taxon>Cheloneae</taxon>
        <taxon>Penstemon</taxon>
    </lineage>
</organism>
<dbReference type="InterPro" id="IPR050224">
    <property type="entry name" value="TALE_homeobox"/>
</dbReference>
<feature type="region of interest" description="Disordered" evidence="6">
    <location>
        <begin position="234"/>
        <end position="262"/>
    </location>
</feature>
<evidence type="ECO:0000256" key="6">
    <source>
        <dbReference type="SAM" id="MobiDB-lite"/>
    </source>
</evidence>
<protein>
    <recommendedName>
        <fullName evidence="7">POX domain-containing protein</fullName>
    </recommendedName>
</protein>
<keyword evidence="3" id="KW-0804">Transcription</keyword>
<dbReference type="InterPro" id="IPR006563">
    <property type="entry name" value="POX_dom"/>
</dbReference>
<keyword evidence="2" id="KW-0371">Homeobox</keyword>
<feature type="domain" description="POX" evidence="7">
    <location>
        <begin position="9"/>
        <end position="148"/>
    </location>
</feature>
<evidence type="ECO:0000313" key="8">
    <source>
        <dbReference type="EMBL" id="KAK4481447.1"/>
    </source>
</evidence>
<gene>
    <name evidence="8" type="ORF">RD792_012341</name>
</gene>
<keyword evidence="9" id="KW-1185">Reference proteome</keyword>
<evidence type="ECO:0000259" key="7">
    <source>
        <dbReference type="SMART" id="SM00574"/>
    </source>
</evidence>
<sequence>MNQSCSTSYGTENASGSSKYLKPAQSLLEEMVSVGSKDIDISNQKYVEKLSHGSKKGYFGLSSELKAEFSNSNSELLGEKHGTYVNLLKLLALLEEVERRYEQYYNHMEELISSFESIAGLGAGKSYTALALQAMSKHFCSLRNAILSQIRATKLKIAKDMPKLSSRLSQLSLLDQEARQRVFASTTRDYAEFSSSVEADQRTSRDIGYGSNWFINARVRLWKPMIEEMYKEEFAESSTESDQLLTSSSTREGVGDSAEDFN</sequence>
<evidence type="ECO:0000256" key="1">
    <source>
        <dbReference type="ARBA" id="ARBA00023125"/>
    </source>
</evidence>
<accession>A0ABR0CWK6</accession>